<dbReference type="EMBL" id="KZ825797">
    <property type="protein sequence ID" value="PYI00187.1"/>
    <property type="molecule type" value="Genomic_DNA"/>
</dbReference>
<dbReference type="SUPFAM" id="SSF53474">
    <property type="entry name" value="alpha/beta-Hydrolases"/>
    <property type="match status" value="1"/>
</dbReference>
<dbReference type="PANTHER" id="PTHR37017">
    <property type="entry name" value="AB HYDROLASE-1 DOMAIN-CONTAINING PROTEIN-RELATED"/>
    <property type="match status" value="1"/>
</dbReference>
<gene>
    <name evidence="2" type="ORF">BO71DRAFT_455082</name>
</gene>
<evidence type="ECO:0000313" key="2">
    <source>
        <dbReference type="EMBL" id="PYI00187.1"/>
    </source>
</evidence>
<dbReference type="Pfam" id="PF12697">
    <property type="entry name" value="Abhydrolase_6"/>
    <property type="match status" value="1"/>
</dbReference>
<dbReference type="OrthoDB" id="408373at2759"/>
<evidence type="ECO:0000313" key="3">
    <source>
        <dbReference type="Proteomes" id="UP000247810"/>
    </source>
</evidence>
<dbReference type="STRING" id="1448320.A0A319DRA1"/>
<dbReference type="InterPro" id="IPR029058">
    <property type="entry name" value="AB_hydrolase_fold"/>
</dbReference>
<organism evidence="2 3">
    <name type="scientific">Aspergillus ellipticus CBS 707.79</name>
    <dbReference type="NCBI Taxonomy" id="1448320"/>
    <lineage>
        <taxon>Eukaryota</taxon>
        <taxon>Fungi</taxon>
        <taxon>Dikarya</taxon>
        <taxon>Ascomycota</taxon>
        <taxon>Pezizomycotina</taxon>
        <taxon>Eurotiomycetes</taxon>
        <taxon>Eurotiomycetidae</taxon>
        <taxon>Eurotiales</taxon>
        <taxon>Aspergillaceae</taxon>
        <taxon>Aspergillus</taxon>
        <taxon>Aspergillus subgen. Circumdati</taxon>
    </lineage>
</organism>
<feature type="domain" description="AB hydrolase-1" evidence="1">
    <location>
        <begin position="10"/>
        <end position="242"/>
    </location>
</feature>
<protein>
    <submittedName>
        <fullName evidence="2">Alpha/beta-hydrolase</fullName>
    </submittedName>
</protein>
<sequence length="260" mass="28295">MDPTSPKPTIVFVPGAWHTPAHYEEMLDLLQNAGYPTKSINLPSVNATHPHRQTLAADVDAVRESLLKLVDQGKEVILLMHSYGGCPGGAAAKGLSRMERSRPGAVVGLLFLSAFLVQEGHSVVQTAGGKLNDWVIDQGDGQLNVRNPIEVFYHDVPTDKATEAASGIQIHALESMITPSPPTAWTDSAFHGRRGYVMTTQDRALPFLGQDIMLKLSGMEWALREIETSHSPFLSRPGELVDHVLSIIGCFETEAINTPR</sequence>
<keyword evidence="3" id="KW-1185">Reference proteome</keyword>
<dbReference type="InterPro" id="IPR052897">
    <property type="entry name" value="Sec-Metab_Biosynth_Hydrolase"/>
</dbReference>
<name>A0A319DRA1_9EURO</name>
<keyword evidence="2" id="KW-0378">Hydrolase</keyword>
<dbReference type="Proteomes" id="UP000247810">
    <property type="component" value="Unassembled WGS sequence"/>
</dbReference>
<dbReference type="GO" id="GO:0016787">
    <property type="term" value="F:hydrolase activity"/>
    <property type="evidence" value="ECO:0007669"/>
    <property type="project" value="UniProtKB-KW"/>
</dbReference>
<proteinExistence type="predicted"/>
<evidence type="ECO:0000259" key="1">
    <source>
        <dbReference type="Pfam" id="PF12697"/>
    </source>
</evidence>
<dbReference type="VEuPathDB" id="FungiDB:BO71DRAFT_455082"/>
<dbReference type="InterPro" id="IPR000073">
    <property type="entry name" value="AB_hydrolase_1"/>
</dbReference>
<accession>A0A319DRA1</accession>
<dbReference type="Gene3D" id="3.40.50.1820">
    <property type="entry name" value="alpha/beta hydrolase"/>
    <property type="match status" value="1"/>
</dbReference>
<dbReference type="AlphaFoldDB" id="A0A319DRA1"/>
<dbReference type="PANTHER" id="PTHR37017:SF8">
    <property type="entry name" value="AB HYDROLASE-1 DOMAIN-CONTAINING PROTEIN"/>
    <property type="match status" value="1"/>
</dbReference>
<reference evidence="2 3" key="1">
    <citation type="submission" date="2018-02" db="EMBL/GenBank/DDBJ databases">
        <title>The genomes of Aspergillus section Nigri reveals drivers in fungal speciation.</title>
        <authorList>
            <consortium name="DOE Joint Genome Institute"/>
            <person name="Vesth T.C."/>
            <person name="Nybo J."/>
            <person name="Theobald S."/>
            <person name="Brandl J."/>
            <person name="Frisvad J.C."/>
            <person name="Nielsen K.F."/>
            <person name="Lyhne E.K."/>
            <person name="Kogle M.E."/>
            <person name="Kuo A."/>
            <person name="Riley R."/>
            <person name="Clum A."/>
            <person name="Nolan M."/>
            <person name="Lipzen A."/>
            <person name="Salamov A."/>
            <person name="Henrissat B."/>
            <person name="Wiebenga A."/>
            <person name="De vries R.P."/>
            <person name="Grigoriev I.V."/>
            <person name="Mortensen U.H."/>
            <person name="Andersen M.R."/>
            <person name="Baker S.E."/>
        </authorList>
    </citation>
    <scope>NUCLEOTIDE SEQUENCE [LARGE SCALE GENOMIC DNA]</scope>
    <source>
        <strain evidence="2 3">CBS 707.79</strain>
    </source>
</reference>